<proteinExistence type="predicted"/>
<dbReference type="Gene3D" id="3.40.525.10">
    <property type="entry name" value="CRAL-TRIO lipid binding domain"/>
    <property type="match status" value="1"/>
</dbReference>
<keyword evidence="1" id="KW-0812">Transmembrane</keyword>
<dbReference type="PROSITE" id="PS50191">
    <property type="entry name" value="CRAL_TRIO"/>
    <property type="match status" value="1"/>
</dbReference>
<keyword evidence="1" id="KW-0472">Membrane</keyword>
<evidence type="ECO:0000313" key="3">
    <source>
        <dbReference type="EMBL" id="CAD9309104.1"/>
    </source>
</evidence>
<dbReference type="InterPro" id="IPR036273">
    <property type="entry name" value="CRAL/TRIO_N_dom_sf"/>
</dbReference>
<feature type="domain" description="CRAL-TRIO" evidence="2">
    <location>
        <begin position="182"/>
        <end position="347"/>
    </location>
</feature>
<keyword evidence="1" id="KW-1133">Transmembrane helix</keyword>
<organism evidence="3">
    <name type="scientific">Sexangularia sp. CB-2014</name>
    <dbReference type="NCBI Taxonomy" id="1486929"/>
    <lineage>
        <taxon>Eukaryota</taxon>
        <taxon>Amoebozoa</taxon>
        <taxon>Tubulinea</taxon>
        <taxon>Elardia</taxon>
        <taxon>Arcellinida</taxon>
        <taxon>Arcellinida incertae sedis</taxon>
        <taxon>Sexangularia</taxon>
    </lineage>
</organism>
<dbReference type="InterPro" id="IPR001251">
    <property type="entry name" value="CRAL-TRIO_dom"/>
</dbReference>
<dbReference type="SUPFAM" id="SSF46938">
    <property type="entry name" value="CRAL/TRIO N-terminal domain"/>
    <property type="match status" value="1"/>
</dbReference>
<protein>
    <recommendedName>
        <fullName evidence="2">CRAL-TRIO domain-containing protein</fullName>
    </recommendedName>
</protein>
<dbReference type="PANTHER" id="PTHR10174">
    <property type="entry name" value="ALPHA-TOCOPHEROL TRANSFER PROTEIN-RELATED"/>
    <property type="match status" value="1"/>
</dbReference>
<sequence length="365" mass="40115">MADAEISSLVDAAIDGNEQRSVAQAAFARASAQEQEAGRVAVGEGEIEAQAVPRTAAVLLGLQNIVSEVGEVERPRGDVALAIEEQLRFAPVARARHQPTADALATALAEIGEGDAAAQAAAIAELREAARSAGLQLSSESNEYLRSFLRGRKYRQDEALETLTNYETMNGLTNWRWLTASHPVVQAELREGLVRLLPTRCARGGESIIIFDSRKLTKEKLTVGLGTTIMARHYLLESLLTDSSIATGLVAIMDGRGLGLSLLPHVNREEMRLNAFMLERMMPLRLRGIYIVNAPWFFRLFWNIMSSFMSAKTRERMRIVSSTEELATIFGPANLPPDYGGTLDFDVEKEIDQAVQLEQAVRSQF</sequence>
<dbReference type="CDD" id="cd00170">
    <property type="entry name" value="SEC14"/>
    <property type="match status" value="1"/>
</dbReference>
<dbReference type="SMART" id="SM00516">
    <property type="entry name" value="SEC14"/>
    <property type="match status" value="1"/>
</dbReference>
<dbReference type="GO" id="GO:0016020">
    <property type="term" value="C:membrane"/>
    <property type="evidence" value="ECO:0007669"/>
    <property type="project" value="TreeGrafter"/>
</dbReference>
<feature type="transmembrane region" description="Helical" evidence="1">
    <location>
        <begin position="288"/>
        <end position="308"/>
    </location>
</feature>
<dbReference type="Gene3D" id="1.10.8.20">
    <property type="entry name" value="N-terminal domain of phosphatidylinositol transfer protein sec14p"/>
    <property type="match status" value="1"/>
</dbReference>
<dbReference type="PRINTS" id="PR00180">
    <property type="entry name" value="CRETINALDHBP"/>
</dbReference>
<dbReference type="EMBL" id="HBGL01015622">
    <property type="protein sequence ID" value="CAD9309104.1"/>
    <property type="molecule type" value="Transcribed_RNA"/>
</dbReference>
<dbReference type="InterPro" id="IPR036865">
    <property type="entry name" value="CRAL-TRIO_dom_sf"/>
</dbReference>
<dbReference type="Pfam" id="PF00650">
    <property type="entry name" value="CRAL_TRIO"/>
    <property type="match status" value="1"/>
</dbReference>
<accession>A0A7S1VS02</accession>
<dbReference type="GO" id="GO:1902936">
    <property type="term" value="F:phosphatidylinositol bisphosphate binding"/>
    <property type="evidence" value="ECO:0007669"/>
    <property type="project" value="TreeGrafter"/>
</dbReference>
<dbReference type="PANTHER" id="PTHR10174:SF208">
    <property type="entry name" value="CRAL-TRIO DOMAIN-CONTAINING PROTEIN DDB_G0278031"/>
    <property type="match status" value="1"/>
</dbReference>
<evidence type="ECO:0000259" key="2">
    <source>
        <dbReference type="PROSITE" id="PS50191"/>
    </source>
</evidence>
<gene>
    <name evidence="3" type="ORF">SSP0437_LOCUS12245</name>
</gene>
<dbReference type="AlphaFoldDB" id="A0A7S1VS02"/>
<name>A0A7S1VS02_9EUKA</name>
<reference evidence="3" key="1">
    <citation type="submission" date="2021-01" db="EMBL/GenBank/DDBJ databases">
        <authorList>
            <person name="Corre E."/>
            <person name="Pelletier E."/>
            <person name="Niang G."/>
            <person name="Scheremetjew M."/>
            <person name="Finn R."/>
            <person name="Kale V."/>
            <person name="Holt S."/>
            <person name="Cochrane G."/>
            <person name="Meng A."/>
            <person name="Brown T."/>
            <person name="Cohen L."/>
        </authorList>
    </citation>
    <scope>NUCLEOTIDE SEQUENCE</scope>
    <source>
        <strain evidence="3">ATCC 50979</strain>
    </source>
</reference>
<dbReference type="SUPFAM" id="SSF52087">
    <property type="entry name" value="CRAL/TRIO domain"/>
    <property type="match status" value="1"/>
</dbReference>
<evidence type="ECO:0000256" key="1">
    <source>
        <dbReference type="SAM" id="Phobius"/>
    </source>
</evidence>